<sequence>MGNMEHDVEALGASEQSLDPADQSQDPLAGRGLESCESHDKPFSGQSRRDAYYMECTTAAGQYHCWHCHPGQTAQTQDSYAFRGIELARRTSYKAFNHHSDLVAADMRKFHKKSKLGCKQCKARRVKCDETRPVCRKCSHASLECSFILEKATKCPADDVSTAPTSRANVDAVQATTAKGQHTILSSLPVTTTLATALPPPPYTSLDERFSALHLRLLRHFEHDFYQHQRKVHPGLDELLALFVETAWTTPYLLDELLAYAAAHKSTVDRVSNGFYLYEAKRLQTRALTLYNSERPILCDETCLPMFLFSGLLSHHTMFEVRIEGLHDLRLAVDALTQSIEIHRGLHAIARSAWPMFSEQDQQRFTRSCQREIPDVSGGPRSRDECNTLLDHLDQAHLEPVCKSMCRSAVEDLQERFDSLSLSDTHTTWAAIQDWLVAVPVGYVELLKHMQPEALVVLAHFAVLLHYGAEHWFIADLGARLVQLVNGHLGPHWETWLEWPIRATANDPNRYRTKY</sequence>
<organism evidence="4 5">
    <name type="scientific">Purpureocillium lilacinum</name>
    <name type="common">Paecilomyces lilacinus</name>
    <dbReference type="NCBI Taxonomy" id="33203"/>
    <lineage>
        <taxon>Eukaryota</taxon>
        <taxon>Fungi</taxon>
        <taxon>Dikarya</taxon>
        <taxon>Ascomycota</taxon>
        <taxon>Pezizomycotina</taxon>
        <taxon>Sordariomycetes</taxon>
        <taxon>Hypocreomycetidae</taxon>
        <taxon>Hypocreales</taxon>
        <taxon>Ophiocordycipitaceae</taxon>
        <taxon>Purpureocillium</taxon>
    </lineage>
</organism>
<gene>
    <name evidence="4" type="ORF">VFPBJ_01768</name>
</gene>
<keyword evidence="1" id="KW-0539">Nucleus</keyword>
<dbReference type="Pfam" id="PF00172">
    <property type="entry name" value="Zn_clus"/>
    <property type="match status" value="1"/>
</dbReference>
<dbReference type="InterPro" id="IPR053157">
    <property type="entry name" value="Sterol_Uptake_Regulator"/>
</dbReference>
<proteinExistence type="predicted"/>
<feature type="compositionally biased region" description="Basic and acidic residues" evidence="2">
    <location>
        <begin position="34"/>
        <end position="44"/>
    </location>
</feature>
<evidence type="ECO:0000313" key="4">
    <source>
        <dbReference type="EMBL" id="OAQ87728.1"/>
    </source>
</evidence>
<dbReference type="CDD" id="cd00067">
    <property type="entry name" value="GAL4"/>
    <property type="match status" value="1"/>
</dbReference>
<dbReference type="AlphaFoldDB" id="A0A179HDN1"/>
<dbReference type="Gene3D" id="4.10.240.10">
    <property type="entry name" value="Zn(2)-C6 fungal-type DNA-binding domain"/>
    <property type="match status" value="1"/>
</dbReference>
<dbReference type="PROSITE" id="PS50048">
    <property type="entry name" value="ZN2_CY6_FUNGAL_2"/>
    <property type="match status" value="1"/>
</dbReference>
<dbReference type="InterPro" id="IPR036864">
    <property type="entry name" value="Zn2-C6_fun-type_DNA-bd_sf"/>
</dbReference>
<protein>
    <submittedName>
        <fullName evidence="4">C6 finger domain-containing protein</fullName>
    </submittedName>
</protein>
<reference evidence="4 5" key="1">
    <citation type="submission" date="2016-01" db="EMBL/GenBank/DDBJ databases">
        <title>Biosynthesis of antibiotic leucinostatins and their inhibition on Phytophthora in bio-control Purpureocillium lilacinum.</title>
        <authorList>
            <person name="Wang G."/>
            <person name="Liu Z."/>
            <person name="Lin R."/>
            <person name="Li E."/>
            <person name="Mao Z."/>
            <person name="Ling J."/>
            <person name="Yin W."/>
            <person name="Xie B."/>
        </authorList>
    </citation>
    <scope>NUCLEOTIDE SEQUENCE [LARGE SCALE GENOMIC DNA]</scope>
    <source>
        <strain evidence="4">PLBJ-1</strain>
    </source>
</reference>
<dbReference type="SUPFAM" id="SSF57701">
    <property type="entry name" value="Zn2/Cys6 DNA-binding domain"/>
    <property type="match status" value="1"/>
</dbReference>
<dbReference type="InterPro" id="IPR001138">
    <property type="entry name" value="Zn2Cys6_DnaBD"/>
</dbReference>
<comment type="caution">
    <text evidence="4">The sequence shown here is derived from an EMBL/GenBank/DDBJ whole genome shotgun (WGS) entry which is preliminary data.</text>
</comment>
<feature type="compositionally biased region" description="Polar residues" evidence="2">
    <location>
        <begin position="14"/>
        <end position="26"/>
    </location>
</feature>
<dbReference type="EMBL" id="LSBH01000001">
    <property type="protein sequence ID" value="OAQ87728.1"/>
    <property type="molecule type" value="Genomic_DNA"/>
</dbReference>
<dbReference type="GO" id="GO:0008270">
    <property type="term" value="F:zinc ion binding"/>
    <property type="evidence" value="ECO:0007669"/>
    <property type="project" value="InterPro"/>
</dbReference>
<dbReference type="PROSITE" id="PS00463">
    <property type="entry name" value="ZN2_CY6_FUNGAL_1"/>
    <property type="match status" value="1"/>
</dbReference>
<dbReference type="GO" id="GO:0001228">
    <property type="term" value="F:DNA-binding transcription activator activity, RNA polymerase II-specific"/>
    <property type="evidence" value="ECO:0007669"/>
    <property type="project" value="TreeGrafter"/>
</dbReference>
<accession>A0A179HDN1</accession>
<dbReference type="PANTHER" id="PTHR47784:SF4">
    <property type="entry name" value="ZN(II)2CYS6 TRANSCRIPTION FACTOR (EUROFUNG)"/>
    <property type="match status" value="1"/>
</dbReference>
<evidence type="ECO:0000256" key="1">
    <source>
        <dbReference type="ARBA" id="ARBA00023242"/>
    </source>
</evidence>
<dbReference type="Proteomes" id="UP000078240">
    <property type="component" value="Unassembled WGS sequence"/>
</dbReference>
<feature type="region of interest" description="Disordered" evidence="2">
    <location>
        <begin position="1"/>
        <end position="44"/>
    </location>
</feature>
<evidence type="ECO:0000259" key="3">
    <source>
        <dbReference type="PROSITE" id="PS50048"/>
    </source>
</evidence>
<dbReference type="PANTHER" id="PTHR47784">
    <property type="entry name" value="STEROL UPTAKE CONTROL PROTEIN 2"/>
    <property type="match status" value="1"/>
</dbReference>
<name>A0A179HDN1_PURLI</name>
<evidence type="ECO:0000256" key="2">
    <source>
        <dbReference type="SAM" id="MobiDB-lite"/>
    </source>
</evidence>
<evidence type="ECO:0000313" key="5">
    <source>
        <dbReference type="Proteomes" id="UP000078240"/>
    </source>
</evidence>
<feature type="domain" description="Zn(2)-C6 fungal-type" evidence="3">
    <location>
        <begin position="117"/>
        <end position="147"/>
    </location>
</feature>
<dbReference type="SMART" id="SM00066">
    <property type="entry name" value="GAL4"/>
    <property type="match status" value="1"/>
</dbReference>